<evidence type="ECO:0008006" key="3">
    <source>
        <dbReference type="Google" id="ProtNLM"/>
    </source>
</evidence>
<dbReference type="EMBL" id="CP026604">
    <property type="protein sequence ID" value="AWB68794.1"/>
    <property type="molecule type" value="Genomic_DNA"/>
</dbReference>
<evidence type="ECO:0000313" key="1">
    <source>
        <dbReference type="EMBL" id="AWB68794.1"/>
    </source>
</evidence>
<dbReference type="PROSITE" id="PS51257">
    <property type="entry name" value="PROKAR_LIPOPROTEIN"/>
    <property type="match status" value="1"/>
</dbReference>
<proteinExistence type="predicted"/>
<dbReference type="KEGG" id="cate:C2869_21385"/>
<dbReference type="RefSeq" id="WP_108604846.1">
    <property type="nucleotide sequence ID" value="NZ_CP026604.1"/>
</dbReference>
<protein>
    <recommendedName>
        <fullName evidence="3">Lipoprotein</fullName>
    </recommendedName>
</protein>
<gene>
    <name evidence="1" type="ORF">C2869_21385</name>
</gene>
<dbReference type="AlphaFoldDB" id="A0A2S0VX55"/>
<reference evidence="1 2" key="1">
    <citation type="submission" date="2018-01" db="EMBL/GenBank/DDBJ databases">
        <title>Genome sequence of a Cantenovulum-like bacteria.</title>
        <authorList>
            <person name="Tan W.R."/>
            <person name="Lau N.-S."/>
            <person name="Go F."/>
            <person name="Amirul A.-A.A."/>
        </authorList>
    </citation>
    <scope>NUCLEOTIDE SEQUENCE [LARGE SCALE GENOMIC DNA]</scope>
    <source>
        <strain evidence="1 2">CCB-QB4</strain>
    </source>
</reference>
<evidence type="ECO:0000313" key="2">
    <source>
        <dbReference type="Proteomes" id="UP000244441"/>
    </source>
</evidence>
<name>A0A2S0VX55_9ALTE</name>
<organism evidence="1 2">
    <name type="scientific">Saccharobesus litoralis</name>
    <dbReference type="NCBI Taxonomy" id="2172099"/>
    <lineage>
        <taxon>Bacteria</taxon>
        <taxon>Pseudomonadati</taxon>
        <taxon>Pseudomonadota</taxon>
        <taxon>Gammaproteobacteria</taxon>
        <taxon>Alteromonadales</taxon>
        <taxon>Alteromonadaceae</taxon>
        <taxon>Saccharobesus</taxon>
    </lineage>
</organism>
<sequence>MHIPKLDLFLLMSSIAVISGCSDVSSTDLKSSGFYANMRVSAQGDGQTNVTVNLSTGSGIDADGIKLDGGDYLEVEAKGNRKRMSRNVGYTTDFLFDDGPTEFVISLYRTSDESMPNSSVTLPQDFVIQTPVANTTFSADDFIQLAWSPEVNGGNIKLNFAGYCYSIDDSSQLPISTVTTLIDNGVHSVGVSSLLNSRSDRDKFDMNKACPITVSLQREAQGSLDPNYGQGGSVWAMQARSVDIQVQP</sequence>
<dbReference type="Proteomes" id="UP000244441">
    <property type="component" value="Chromosome"/>
</dbReference>
<keyword evidence="2" id="KW-1185">Reference proteome</keyword>
<accession>A0A2S0VX55</accession>